<organism evidence="3 4">
    <name type="scientific">Candidatus Nitrobium versatile</name>
    <dbReference type="NCBI Taxonomy" id="2884831"/>
    <lineage>
        <taxon>Bacteria</taxon>
        <taxon>Pseudomonadati</taxon>
        <taxon>Nitrospirota</taxon>
        <taxon>Nitrospiria</taxon>
        <taxon>Nitrospirales</taxon>
        <taxon>Nitrospiraceae</taxon>
        <taxon>Candidatus Nitrobium</taxon>
    </lineage>
</organism>
<dbReference type="AlphaFoldDB" id="A0A953JFB6"/>
<dbReference type="InterPro" id="IPR036291">
    <property type="entry name" value="NAD(P)-bd_dom_sf"/>
</dbReference>
<evidence type="ECO:0000259" key="2">
    <source>
        <dbReference type="Pfam" id="PF01370"/>
    </source>
</evidence>
<feature type="domain" description="NAD-dependent epimerase/dehydratase" evidence="2">
    <location>
        <begin position="4"/>
        <end position="244"/>
    </location>
</feature>
<reference evidence="3" key="2">
    <citation type="submission" date="2021-08" db="EMBL/GenBank/DDBJ databases">
        <authorList>
            <person name="Dalcin Martins P."/>
        </authorList>
    </citation>
    <scope>NUCLEOTIDE SEQUENCE</scope>
    <source>
        <strain evidence="3">MAG_39</strain>
    </source>
</reference>
<dbReference type="PRINTS" id="PR01713">
    <property type="entry name" value="NUCEPIMERASE"/>
</dbReference>
<name>A0A953JFB6_9BACT</name>
<accession>A0A953JFB6</accession>
<dbReference type="EMBL" id="JAIOIV010000084">
    <property type="protein sequence ID" value="MBZ0156696.1"/>
    <property type="molecule type" value="Genomic_DNA"/>
</dbReference>
<sequence>MENILITGGAGFIGSNIVEAMLARGYRVFVIDDMSSGRRENLEEMGSNPRMSFIRGSILDRALLRELIRSNGISLVCHQAARPSVAKSVKDPIGTTEVNITGTVTLFHVAAECGCRRIVFASSSSVYGDTPELPKREDMSFSPQSPYAVSKAAKELYGDVFSRLYGIEVIGLRYFNVYGRRQDPGSDYAAVIPKFISRALAGEPLPIEGDGLQTRDFSYIDDVVEANISALTREDLSGGVFNIACGSRINVLDLAKLILSITGSRSPIAWLPPRPGDVRDSLADIGSARKHLGFEPAYDIRSGLAETVRWYLLSGTAGQRRKATVAG</sequence>
<dbReference type="Proteomes" id="UP000705867">
    <property type="component" value="Unassembled WGS sequence"/>
</dbReference>
<protein>
    <submittedName>
        <fullName evidence="3">SDR family oxidoreductase</fullName>
    </submittedName>
</protein>
<evidence type="ECO:0000313" key="3">
    <source>
        <dbReference type="EMBL" id="MBZ0156696.1"/>
    </source>
</evidence>
<comment type="caution">
    <text evidence="3">The sequence shown here is derived from an EMBL/GenBank/DDBJ whole genome shotgun (WGS) entry which is preliminary data.</text>
</comment>
<dbReference type="PANTHER" id="PTHR43000">
    <property type="entry name" value="DTDP-D-GLUCOSE 4,6-DEHYDRATASE-RELATED"/>
    <property type="match status" value="1"/>
</dbReference>
<dbReference type="CDD" id="cd05256">
    <property type="entry name" value="UDP_AE_SDR_e"/>
    <property type="match status" value="1"/>
</dbReference>
<dbReference type="SUPFAM" id="SSF51735">
    <property type="entry name" value="NAD(P)-binding Rossmann-fold domains"/>
    <property type="match status" value="1"/>
</dbReference>
<reference evidence="3" key="1">
    <citation type="journal article" date="2021" name="bioRxiv">
        <title>Unraveling nitrogen, sulfur and carbon metabolic pathways and microbial community transcriptional responses to substrate deprivation and toxicity stresses in a bioreactor mimicking anoxic brackish coastal sediment conditions.</title>
        <authorList>
            <person name="Martins P.D."/>
            <person name="Echeveste M.J."/>
            <person name="Arshad A."/>
            <person name="Kurth J."/>
            <person name="Ouboter H."/>
            <person name="Jetten M.S.M."/>
            <person name="Welte C.U."/>
        </authorList>
    </citation>
    <scope>NUCLEOTIDE SEQUENCE</scope>
    <source>
        <strain evidence="3">MAG_39</strain>
    </source>
</reference>
<dbReference type="Gene3D" id="3.40.50.720">
    <property type="entry name" value="NAD(P)-binding Rossmann-like Domain"/>
    <property type="match status" value="1"/>
</dbReference>
<dbReference type="Gene3D" id="3.90.25.10">
    <property type="entry name" value="UDP-galactose 4-epimerase, domain 1"/>
    <property type="match status" value="1"/>
</dbReference>
<dbReference type="InterPro" id="IPR001509">
    <property type="entry name" value="Epimerase_deHydtase"/>
</dbReference>
<comment type="similarity">
    <text evidence="1">Belongs to the NAD(P)-dependent epimerase/dehydratase family.</text>
</comment>
<evidence type="ECO:0000256" key="1">
    <source>
        <dbReference type="ARBA" id="ARBA00007637"/>
    </source>
</evidence>
<gene>
    <name evidence="3" type="ORF">K8I29_10880</name>
</gene>
<dbReference type="Pfam" id="PF01370">
    <property type="entry name" value="Epimerase"/>
    <property type="match status" value="1"/>
</dbReference>
<proteinExistence type="inferred from homology"/>
<evidence type="ECO:0000313" key="4">
    <source>
        <dbReference type="Proteomes" id="UP000705867"/>
    </source>
</evidence>